<comment type="domain">
    <text evidence="8">The Q motif is unique to and characteristic of the DEAD box family of RNA helicases and controls ATP binding and hydrolysis.</text>
</comment>
<dbReference type="GO" id="GO:0016787">
    <property type="term" value="F:hydrolase activity"/>
    <property type="evidence" value="ECO:0007669"/>
    <property type="project" value="UniProtKB-KW"/>
</dbReference>
<dbReference type="AlphaFoldDB" id="A0AAD8NUB6"/>
<comment type="similarity">
    <text evidence="7">Belongs to the DEAD box helicase family.</text>
</comment>
<keyword evidence="4 7" id="KW-0067">ATP-binding</keyword>
<dbReference type="InterPro" id="IPR014001">
    <property type="entry name" value="Helicase_ATP-bd"/>
</dbReference>
<feature type="domain" description="Helicase C-terminal" evidence="10">
    <location>
        <begin position="305"/>
        <end position="474"/>
    </location>
</feature>
<protein>
    <recommendedName>
        <fullName evidence="8">ATP-dependent RNA helicase</fullName>
        <ecNumber evidence="8">3.6.4.13</ecNumber>
    </recommendedName>
</protein>
<evidence type="ECO:0000256" key="5">
    <source>
        <dbReference type="ARBA" id="ARBA00022884"/>
    </source>
</evidence>
<dbReference type="GO" id="GO:0003723">
    <property type="term" value="F:RNA binding"/>
    <property type="evidence" value="ECO:0007669"/>
    <property type="project" value="UniProtKB-UniRule"/>
</dbReference>
<evidence type="ECO:0000313" key="13">
    <source>
        <dbReference type="Proteomes" id="UP001229421"/>
    </source>
</evidence>
<dbReference type="Proteomes" id="UP001229421">
    <property type="component" value="Unassembled WGS sequence"/>
</dbReference>
<dbReference type="Pfam" id="PF00271">
    <property type="entry name" value="Helicase_C"/>
    <property type="match status" value="1"/>
</dbReference>
<sequence length="585" mass="66273">MKIDEEPMKNESIFAAKGCDFASLGLHPALCDQLRDRMGFEAPTLVQAQAIPLILSGKHVLVNAPTGTGKTITYLAPLIHQLQNYPNRIQRADGTFALVIVPTHELCMQVYETLHKLLHRFHWIVPGYIMGGENRSKEKARLRKGISVLVATPGRLLDHLKHTSSFIHKNLRWIIFDEADRILELGFGKEIEEILDILGSRPHVSETKDAPEFVRQNLLLSATLNDKVNHLANISLENPVMIGLDDTKIQPSHKQVTSLDNAIQKLQNSQEVPVTSTAEYKLPPQLSQRYVKVPCGSRLVVLLSVLKNLFTGEASQKIVVFFSTCDAVDFHHALISQFHGLSNLQSATETRELFVKCNILRLHGNMKHEDRVKAFNAFKTEKSALLLSTDVSARGLDFPKVRCIIQYDSPGEATEYVHRVGRTARLGEKGDSLLFLQPIEVDYLEELKKHGVILTEYPLVKLLDGFPSKHHRHKKFVTLEMHPWVLDVQKSLESFIFSEAKIKKLAQNAFCSWVRAYSAHRGELKSIFMVKKLHLGHVAKSFALKEQPSLVGRSVQKKHTEKRKRTHKVKEGIKKKIKMHNYKGE</sequence>
<evidence type="ECO:0000256" key="4">
    <source>
        <dbReference type="ARBA" id="ARBA00022840"/>
    </source>
</evidence>
<dbReference type="InterPro" id="IPR014014">
    <property type="entry name" value="RNA_helicase_DEAD_Q_motif"/>
</dbReference>
<dbReference type="PROSITE" id="PS51192">
    <property type="entry name" value="HELICASE_ATP_BIND_1"/>
    <property type="match status" value="1"/>
</dbReference>
<proteinExistence type="inferred from homology"/>
<dbReference type="PANTHER" id="PTHR24031">
    <property type="entry name" value="RNA HELICASE"/>
    <property type="match status" value="1"/>
</dbReference>
<feature type="domain" description="Helicase ATP-binding" evidence="9">
    <location>
        <begin position="51"/>
        <end position="242"/>
    </location>
</feature>
<dbReference type="Pfam" id="PF13959">
    <property type="entry name" value="CTE_SPB4"/>
    <property type="match status" value="1"/>
</dbReference>
<dbReference type="InterPro" id="IPR000629">
    <property type="entry name" value="RNA-helicase_DEAD-box_CS"/>
</dbReference>
<gene>
    <name evidence="12" type="ORF">QVD17_23728</name>
</gene>
<dbReference type="GO" id="GO:0003724">
    <property type="term" value="F:RNA helicase activity"/>
    <property type="evidence" value="ECO:0007669"/>
    <property type="project" value="UniProtKB-EC"/>
</dbReference>
<keyword evidence="13" id="KW-1185">Reference proteome</keyword>
<keyword evidence="3 7" id="KW-0347">Helicase</keyword>
<dbReference type="SUPFAM" id="SSF52540">
    <property type="entry name" value="P-loop containing nucleoside triphosphate hydrolases"/>
    <property type="match status" value="2"/>
</dbReference>
<evidence type="ECO:0000256" key="7">
    <source>
        <dbReference type="RuleBase" id="RU000492"/>
    </source>
</evidence>
<feature type="short sequence motif" description="Q motif" evidence="6">
    <location>
        <begin position="19"/>
        <end position="48"/>
    </location>
</feature>
<evidence type="ECO:0000256" key="2">
    <source>
        <dbReference type="ARBA" id="ARBA00022801"/>
    </source>
</evidence>
<dbReference type="SMART" id="SM00490">
    <property type="entry name" value="HELICc"/>
    <property type="match status" value="1"/>
</dbReference>
<dbReference type="EMBL" id="JAUHHV010000006">
    <property type="protein sequence ID" value="KAK1421414.1"/>
    <property type="molecule type" value="Genomic_DNA"/>
</dbReference>
<dbReference type="PROSITE" id="PS00039">
    <property type="entry name" value="DEAD_ATP_HELICASE"/>
    <property type="match status" value="1"/>
</dbReference>
<dbReference type="Gene3D" id="3.40.50.300">
    <property type="entry name" value="P-loop containing nucleotide triphosphate hydrolases"/>
    <property type="match status" value="2"/>
</dbReference>
<evidence type="ECO:0000256" key="6">
    <source>
        <dbReference type="PROSITE-ProRule" id="PRU00552"/>
    </source>
</evidence>
<dbReference type="EC" id="3.6.4.13" evidence="8"/>
<keyword evidence="2 7" id="KW-0378">Hydrolase</keyword>
<evidence type="ECO:0000313" key="12">
    <source>
        <dbReference type="EMBL" id="KAK1421414.1"/>
    </source>
</evidence>
<dbReference type="GO" id="GO:0005524">
    <property type="term" value="F:ATP binding"/>
    <property type="evidence" value="ECO:0007669"/>
    <property type="project" value="UniProtKB-UniRule"/>
</dbReference>
<evidence type="ECO:0000256" key="1">
    <source>
        <dbReference type="ARBA" id="ARBA00022741"/>
    </source>
</evidence>
<evidence type="ECO:0000259" key="11">
    <source>
        <dbReference type="PROSITE" id="PS51195"/>
    </source>
</evidence>
<keyword evidence="1 7" id="KW-0547">Nucleotide-binding</keyword>
<evidence type="ECO:0000256" key="8">
    <source>
        <dbReference type="RuleBase" id="RU365068"/>
    </source>
</evidence>
<dbReference type="InterPro" id="IPR001650">
    <property type="entry name" value="Helicase_C-like"/>
</dbReference>
<name>A0AAD8NUB6_TARER</name>
<dbReference type="InterPro" id="IPR027417">
    <property type="entry name" value="P-loop_NTPase"/>
</dbReference>
<dbReference type="CDD" id="cd17949">
    <property type="entry name" value="DEADc_DDX31"/>
    <property type="match status" value="1"/>
</dbReference>
<comment type="caution">
    <text evidence="12">The sequence shown here is derived from an EMBL/GenBank/DDBJ whole genome shotgun (WGS) entry which is preliminary data.</text>
</comment>
<dbReference type="PROSITE" id="PS51194">
    <property type="entry name" value="HELICASE_CTER"/>
    <property type="match status" value="1"/>
</dbReference>
<evidence type="ECO:0000259" key="9">
    <source>
        <dbReference type="PROSITE" id="PS51192"/>
    </source>
</evidence>
<dbReference type="InterPro" id="IPR025313">
    <property type="entry name" value="SPB4-like_CTE"/>
</dbReference>
<reference evidence="12" key="1">
    <citation type="journal article" date="2023" name="bioRxiv">
        <title>Improved chromosome-level genome assembly for marigold (Tagetes erecta).</title>
        <authorList>
            <person name="Jiang F."/>
            <person name="Yuan L."/>
            <person name="Wang S."/>
            <person name="Wang H."/>
            <person name="Xu D."/>
            <person name="Wang A."/>
            <person name="Fan W."/>
        </authorList>
    </citation>
    <scope>NUCLEOTIDE SEQUENCE</scope>
    <source>
        <strain evidence="12">WSJ</strain>
        <tissue evidence="12">Leaf</tissue>
    </source>
</reference>
<comment type="catalytic activity">
    <reaction evidence="8">
        <text>ATP + H2O = ADP + phosphate + H(+)</text>
        <dbReference type="Rhea" id="RHEA:13065"/>
        <dbReference type="ChEBI" id="CHEBI:15377"/>
        <dbReference type="ChEBI" id="CHEBI:15378"/>
        <dbReference type="ChEBI" id="CHEBI:30616"/>
        <dbReference type="ChEBI" id="CHEBI:43474"/>
        <dbReference type="ChEBI" id="CHEBI:456216"/>
        <dbReference type="EC" id="3.6.4.13"/>
    </reaction>
</comment>
<evidence type="ECO:0000256" key="3">
    <source>
        <dbReference type="ARBA" id="ARBA00022806"/>
    </source>
</evidence>
<dbReference type="PROSITE" id="PS51195">
    <property type="entry name" value="Q_MOTIF"/>
    <property type="match status" value="1"/>
</dbReference>
<accession>A0AAD8NUB6</accession>
<dbReference type="SMART" id="SM01178">
    <property type="entry name" value="DUF4217"/>
    <property type="match status" value="1"/>
</dbReference>
<feature type="domain" description="DEAD-box RNA helicase Q" evidence="11">
    <location>
        <begin position="19"/>
        <end position="48"/>
    </location>
</feature>
<dbReference type="Pfam" id="PF00270">
    <property type="entry name" value="DEAD"/>
    <property type="match status" value="1"/>
</dbReference>
<evidence type="ECO:0000259" key="10">
    <source>
        <dbReference type="PROSITE" id="PS51194"/>
    </source>
</evidence>
<dbReference type="CDD" id="cd18787">
    <property type="entry name" value="SF2_C_DEAD"/>
    <property type="match status" value="1"/>
</dbReference>
<comment type="function">
    <text evidence="8">RNA helicase.</text>
</comment>
<dbReference type="InterPro" id="IPR011545">
    <property type="entry name" value="DEAD/DEAH_box_helicase_dom"/>
</dbReference>
<organism evidence="12 13">
    <name type="scientific">Tagetes erecta</name>
    <name type="common">African marigold</name>
    <dbReference type="NCBI Taxonomy" id="13708"/>
    <lineage>
        <taxon>Eukaryota</taxon>
        <taxon>Viridiplantae</taxon>
        <taxon>Streptophyta</taxon>
        <taxon>Embryophyta</taxon>
        <taxon>Tracheophyta</taxon>
        <taxon>Spermatophyta</taxon>
        <taxon>Magnoliopsida</taxon>
        <taxon>eudicotyledons</taxon>
        <taxon>Gunneridae</taxon>
        <taxon>Pentapetalae</taxon>
        <taxon>asterids</taxon>
        <taxon>campanulids</taxon>
        <taxon>Asterales</taxon>
        <taxon>Asteraceae</taxon>
        <taxon>Asteroideae</taxon>
        <taxon>Heliantheae alliance</taxon>
        <taxon>Tageteae</taxon>
        <taxon>Tagetes</taxon>
    </lineage>
</organism>
<keyword evidence="5 8" id="KW-0694">RNA-binding</keyword>
<dbReference type="SMART" id="SM00487">
    <property type="entry name" value="DEXDc"/>
    <property type="match status" value="1"/>
</dbReference>